<dbReference type="AlphaFoldDB" id="A0A402AWV3"/>
<comment type="caution">
    <text evidence="10">The sequence shown here is derived from an EMBL/GenBank/DDBJ whole genome shotgun (WGS) entry which is preliminary data.</text>
</comment>
<dbReference type="EMBL" id="BIFS01000002">
    <property type="protein sequence ID" value="GCE23513.1"/>
    <property type="molecule type" value="Genomic_DNA"/>
</dbReference>
<dbReference type="PANTHER" id="PTHR42914">
    <property type="entry name" value="7-CYANO-7-DEAZAGUANINE SYNTHASE"/>
    <property type="match status" value="1"/>
</dbReference>
<evidence type="ECO:0000256" key="7">
    <source>
        <dbReference type="ARBA" id="ARBA00037993"/>
    </source>
</evidence>
<dbReference type="RefSeq" id="WP_218032187.1">
    <property type="nucleotide sequence ID" value="NZ_BIFS01000002.1"/>
</dbReference>
<proteinExistence type="inferred from homology"/>
<keyword evidence="6" id="KW-0067">ATP-binding</keyword>
<dbReference type="GO" id="GO:0046872">
    <property type="term" value="F:metal ion binding"/>
    <property type="evidence" value="ECO:0007669"/>
    <property type="project" value="UniProtKB-KW"/>
</dbReference>
<dbReference type="GO" id="GO:0005524">
    <property type="term" value="F:ATP binding"/>
    <property type="evidence" value="ECO:0007669"/>
    <property type="project" value="UniProtKB-KW"/>
</dbReference>
<keyword evidence="2" id="KW-0436">Ligase</keyword>
<keyword evidence="4" id="KW-0547">Nucleotide-binding</keyword>
<sequence length="165" mass="18579">MPKSNRAVLIVSGGMDSCVLAHYYAAAGFHLHLLSFNYGQKHVKELNYAERYIADLRARYNQLEIAHDTVDLPIARLLSNSDSALINPERKMPHGHYTDDSMKATVVPYRNPNMLLQAATVAWNEHASVVAYAAHQGDYAQYPDCRKIFVDAFNNLLAISMEGRR</sequence>
<reference evidence="11" key="1">
    <citation type="submission" date="2018-12" db="EMBL/GenBank/DDBJ databases">
        <title>Tengunoibacter tsumagoiensis gen. nov., sp. nov., Dictyobacter kobayashii sp. nov., D. alpinus sp. nov., and D. joshuensis sp. nov. and description of Dictyobacteraceae fam. nov. within the order Ktedonobacterales isolated from Tengu-no-mugimeshi.</title>
        <authorList>
            <person name="Wang C.M."/>
            <person name="Zheng Y."/>
            <person name="Sakai Y."/>
            <person name="Toyoda A."/>
            <person name="Minakuchi Y."/>
            <person name="Abe K."/>
            <person name="Yokota A."/>
            <person name="Yabe S."/>
        </authorList>
    </citation>
    <scope>NUCLEOTIDE SEQUENCE [LARGE SCALE GENOMIC DNA]</scope>
    <source>
        <strain evidence="11">Uno11</strain>
    </source>
</reference>
<dbReference type="Gene3D" id="3.40.50.620">
    <property type="entry name" value="HUPs"/>
    <property type="match status" value="1"/>
</dbReference>
<evidence type="ECO:0000256" key="5">
    <source>
        <dbReference type="ARBA" id="ARBA00022833"/>
    </source>
</evidence>
<evidence type="ECO:0000256" key="2">
    <source>
        <dbReference type="ARBA" id="ARBA00022598"/>
    </source>
</evidence>
<comment type="pathway">
    <text evidence="1">Purine metabolism; 7-cyano-7-deazaguanine biosynthesis.</text>
</comment>
<evidence type="ECO:0000313" key="10">
    <source>
        <dbReference type="EMBL" id="GCE23513.1"/>
    </source>
</evidence>
<evidence type="ECO:0000256" key="9">
    <source>
        <dbReference type="ARBA" id="ARBA00047890"/>
    </source>
</evidence>
<evidence type="ECO:0000256" key="4">
    <source>
        <dbReference type="ARBA" id="ARBA00022741"/>
    </source>
</evidence>
<evidence type="ECO:0000256" key="3">
    <source>
        <dbReference type="ARBA" id="ARBA00022723"/>
    </source>
</evidence>
<keyword evidence="5" id="KW-0862">Zinc</keyword>
<dbReference type="InterPro" id="IPR014729">
    <property type="entry name" value="Rossmann-like_a/b/a_fold"/>
</dbReference>
<keyword evidence="11" id="KW-1185">Reference proteome</keyword>
<dbReference type="SUPFAM" id="SSF52402">
    <property type="entry name" value="Adenine nucleotide alpha hydrolases-like"/>
    <property type="match status" value="1"/>
</dbReference>
<organism evidence="10 11">
    <name type="scientific">Dictyobacter kobayashii</name>
    <dbReference type="NCBI Taxonomy" id="2014872"/>
    <lineage>
        <taxon>Bacteria</taxon>
        <taxon>Bacillati</taxon>
        <taxon>Chloroflexota</taxon>
        <taxon>Ktedonobacteria</taxon>
        <taxon>Ktedonobacterales</taxon>
        <taxon>Dictyobacteraceae</taxon>
        <taxon>Dictyobacter</taxon>
    </lineage>
</organism>
<dbReference type="InterPro" id="IPR018317">
    <property type="entry name" value="QueC"/>
</dbReference>
<evidence type="ECO:0000256" key="6">
    <source>
        <dbReference type="ARBA" id="ARBA00022840"/>
    </source>
</evidence>
<evidence type="ECO:0000256" key="8">
    <source>
        <dbReference type="ARBA" id="ARBA00039149"/>
    </source>
</evidence>
<comment type="similarity">
    <text evidence="7">Belongs to the QueC family.</text>
</comment>
<dbReference type="GO" id="GO:0016874">
    <property type="term" value="F:ligase activity"/>
    <property type="evidence" value="ECO:0007669"/>
    <property type="project" value="UniProtKB-KW"/>
</dbReference>
<dbReference type="Pfam" id="PF06508">
    <property type="entry name" value="QueC"/>
    <property type="match status" value="1"/>
</dbReference>
<evidence type="ECO:0000256" key="1">
    <source>
        <dbReference type="ARBA" id="ARBA00005061"/>
    </source>
</evidence>
<dbReference type="PANTHER" id="PTHR42914:SF1">
    <property type="entry name" value="7-CYANO-7-DEAZAGUANINE SYNTHASE"/>
    <property type="match status" value="1"/>
</dbReference>
<keyword evidence="3" id="KW-0479">Metal-binding</keyword>
<evidence type="ECO:0000313" key="11">
    <source>
        <dbReference type="Proteomes" id="UP000287188"/>
    </source>
</evidence>
<dbReference type="Proteomes" id="UP000287188">
    <property type="component" value="Unassembled WGS sequence"/>
</dbReference>
<dbReference type="EC" id="6.3.4.20" evidence="8"/>
<accession>A0A402AWV3</accession>
<protein>
    <recommendedName>
        <fullName evidence="8">7-cyano-7-deazaguanine synthase</fullName>
        <ecNumber evidence="8">6.3.4.20</ecNumber>
    </recommendedName>
</protein>
<comment type="catalytic activity">
    <reaction evidence="9">
        <text>7-carboxy-7-carbaguanine + NH4(+) + 2 ATP = 7-cyano-7-carbaguanine + 2 AMP + 2 diphosphate + 2 H(+)</text>
        <dbReference type="Rhea" id="RHEA:27982"/>
        <dbReference type="ChEBI" id="CHEBI:15378"/>
        <dbReference type="ChEBI" id="CHEBI:28938"/>
        <dbReference type="ChEBI" id="CHEBI:30616"/>
        <dbReference type="ChEBI" id="CHEBI:33019"/>
        <dbReference type="ChEBI" id="CHEBI:45075"/>
        <dbReference type="ChEBI" id="CHEBI:61036"/>
        <dbReference type="ChEBI" id="CHEBI:456215"/>
        <dbReference type="EC" id="6.3.4.20"/>
    </reaction>
</comment>
<gene>
    <name evidence="10" type="ORF">KDK_73130</name>
</gene>
<name>A0A402AWV3_9CHLR</name>